<accession>A0A1G1Y1P2</accession>
<protein>
    <recommendedName>
        <fullName evidence="5">Glycosyltransferase 2-like domain-containing protein</fullName>
    </recommendedName>
</protein>
<feature type="domain" description="Glycosyltransferase 2-like" evidence="5">
    <location>
        <begin position="7"/>
        <end position="174"/>
    </location>
</feature>
<name>A0A1G1Y1P2_9BACT</name>
<reference evidence="6 7" key="1">
    <citation type="journal article" date="2016" name="Nat. Commun.">
        <title>Thousands of microbial genomes shed light on interconnected biogeochemical processes in an aquifer system.</title>
        <authorList>
            <person name="Anantharaman K."/>
            <person name="Brown C.T."/>
            <person name="Hug L.A."/>
            <person name="Sharon I."/>
            <person name="Castelle C.J."/>
            <person name="Probst A.J."/>
            <person name="Thomas B.C."/>
            <person name="Singh A."/>
            <person name="Wilkins M.J."/>
            <person name="Karaoz U."/>
            <person name="Brodie E.L."/>
            <person name="Williams K.H."/>
            <person name="Hubbard S.S."/>
            <person name="Banfield J.F."/>
        </authorList>
    </citation>
    <scope>NUCLEOTIDE SEQUENCE [LARGE SCALE GENOMIC DNA]</scope>
</reference>
<keyword evidence="4" id="KW-1133">Transmembrane helix</keyword>
<dbReference type="PANTHER" id="PTHR43179">
    <property type="entry name" value="RHAMNOSYLTRANSFERASE WBBL"/>
    <property type="match status" value="1"/>
</dbReference>
<dbReference type="InterPro" id="IPR029044">
    <property type="entry name" value="Nucleotide-diphossugar_trans"/>
</dbReference>
<dbReference type="EMBL" id="MHIG01000035">
    <property type="protein sequence ID" value="OGY46202.1"/>
    <property type="molecule type" value="Genomic_DNA"/>
</dbReference>
<comment type="caution">
    <text evidence="6">The sequence shown here is derived from an EMBL/GenBank/DDBJ whole genome shotgun (WGS) entry which is preliminary data.</text>
</comment>
<dbReference type="Pfam" id="PF00535">
    <property type="entry name" value="Glycos_transf_2"/>
    <property type="match status" value="1"/>
</dbReference>
<dbReference type="AlphaFoldDB" id="A0A1G1Y1P2"/>
<sequence length="344" mass="40288">MKHPKISIIIVTHNSEAYIQQCLDALLRVTYQSIDIYVIDNASTDNTTRILNTYKRIHATYLTKNIGFAEANNRAWNTIRSEYVCSLNPDTVVEKSFFEPLLVEMEKNPRVGACQPIVYLLKDKNVINLTGKKTHFLGFDWIAGYKTTRVPMQQEITSFSGSGVLLRSSALRDVGFFDPSYFMYYEDSDLAWKMRMRGWSIMFVPKSKMFHDYKYIPEKGGLNFPEKIFFNERNRLMNVLKNYSLWTLILILPAFLATELGLLVVALLQGWFRAKIRSYFSLFIMLPSILKKRSLVQKQRTVQDRDIGQRFETAITFEKFQHPLVRYIANPILKWYWGIIRHII</sequence>
<evidence type="ECO:0000313" key="6">
    <source>
        <dbReference type="EMBL" id="OGY46202.1"/>
    </source>
</evidence>
<gene>
    <name evidence="6" type="ORF">A2840_02590</name>
</gene>
<evidence type="ECO:0000256" key="4">
    <source>
        <dbReference type="SAM" id="Phobius"/>
    </source>
</evidence>
<comment type="similarity">
    <text evidence="1">Belongs to the glycosyltransferase 2 family.</text>
</comment>
<proteinExistence type="inferred from homology"/>
<organism evidence="6 7">
    <name type="scientific">Candidatus Buchananbacteria bacterium RIFCSPHIGHO2_01_FULL_47_11b</name>
    <dbReference type="NCBI Taxonomy" id="1797537"/>
    <lineage>
        <taxon>Bacteria</taxon>
        <taxon>Candidatus Buchananiibacteriota</taxon>
    </lineage>
</organism>
<dbReference type="InterPro" id="IPR001173">
    <property type="entry name" value="Glyco_trans_2-like"/>
</dbReference>
<dbReference type="SUPFAM" id="SSF53448">
    <property type="entry name" value="Nucleotide-diphospho-sugar transferases"/>
    <property type="match status" value="1"/>
</dbReference>
<keyword evidence="4" id="KW-0812">Transmembrane</keyword>
<evidence type="ECO:0000313" key="7">
    <source>
        <dbReference type="Proteomes" id="UP000178385"/>
    </source>
</evidence>
<feature type="transmembrane region" description="Helical" evidence="4">
    <location>
        <begin position="243"/>
        <end position="268"/>
    </location>
</feature>
<dbReference type="Proteomes" id="UP000178385">
    <property type="component" value="Unassembled WGS sequence"/>
</dbReference>
<dbReference type="GO" id="GO:0016757">
    <property type="term" value="F:glycosyltransferase activity"/>
    <property type="evidence" value="ECO:0007669"/>
    <property type="project" value="UniProtKB-KW"/>
</dbReference>
<keyword evidence="4" id="KW-0472">Membrane</keyword>
<evidence type="ECO:0000256" key="1">
    <source>
        <dbReference type="ARBA" id="ARBA00006739"/>
    </source>
</evidence>
<dbReference type="CDD" id="cd04186">
    <property type="entry name" value="GT_2_like_c"/>
    <property type="match status" value="1"/>
</dbReference>
<keyword evidence="3" id="KW-0808">Transferase</keyword>
<evidence type="ECO:0000259" key="5">
    <source>
        <dbReference type="Pfam" id="PF00535"/>
    </source>
</evidence>
<evidence type="ECO:0000256" key="3">
    <source>
        <dbReference type="ARBA" id="ARBA00022679"/>
    </source>
</evidence>
<evidence type="ECO:0000256" key="2">
    <source>
        <dbReference type="ARBA" id="ARBA00022676"/>
    </source>
</evidence>
<keyword evidence="2" id="KW-0328">Glycosyltransferase</keyword>
<dbReference type="Gene3D" id="3.90.550.10">
    <property type="entry name" value="Spore Coat Polysaccharide Biosynthesis Protein SpsA, Chain A"/>
    <property type="match status" value="1"/>
</dbReference>
<dbReference type="PANTHER" id="PTHR43179:SF12">
    <property type="entry name" value="GALACTOFURANOSYLTRANSFERASE GLFT2"/>
    <property type="match status" value="1"/>
</dbReference>